<name>A0ABN7P1M6_TIMPD</name>
<organism evidence="1 2">
    <name type="scientific">Timema podura</name>
    <name type="common">Walking stick</name>
    <dbReference type="NCBI Taxonomy" id="61482"/>
    <lineage>
        <taxon>Eukaryota</taxon>
        <taxon>Metazoa</taxon>
        <taxon>Ecdysozoa</taxon>
        <taxon>Arthropoda</taxon>
        <taxon>Hexapoda</taxon>
        <taxon>Insecta</taxon>
        <taxon>Pterygota</taxon>
        <taxon>Neoptera</taxon>
        <taxon>Polyneoptera</taxon>
        <taxon>Phasmatodea</taxon>
        <taxon>Timematodea</taxon>
        <taxon>Timematoidea</taxon>
        <taxon>Timematidae</taxon>
        <taxon>Timema</taxon>
    </lineage>
</organism>
<evidence type="ECO:0008006" key="3">
    <source>
        <dbReference type="Google" id="ProtNLM"/>
    </source>
</evidence>
<evidence type="ECO:0000313" key="1">
    <source>
        <dbReference type="EMBL" id="CAG2061830.1"/>
    </source>
</evidence>
<keyword evidence="2" id="KW-1185">Reference proteome</keyword>
<dbReference type="Proteomes" id="UP001153148">
    <property type="component" value="Unassembled WGS sequence"/>
</dbReference>
<dbReference type="SUPFAM" id="SSF56712">
    <property type="entry name" value="Prokaryotic type I DNA topoisomerase"/>
    <property type="match status" value="1"/>
</dbReference>
<gene>
    <name evidence="1" type="ORF">TPAB3V08_LOCUS8783</name>
</gene>
<dbReference type="Gene3D" id="3.40.50.140">
    <property type="match status" value="1"/>
</dbReference>
<dbReference type="InterPro" id="IPR023405">
    <property type="entry name" value="Topo_IA_core_domain"/>
</dbReference>
<accession>A0ABN7P1M6</accession>
<comment type="caution">
    <text evidence="1">The sequence shown here is derived from an EMBL/GenBank/DDBJ whole genome shotgun (WGS) entry which is preliminary data.</text>
</comment>
<proteinExistence type="predicted"/>
<evidence type="ECO:0000313" key="2">
    <source>
        <dbReference type="Proteomes" id="UP001153148"/>
    </source>
</evidence>
<sequence>MTLGLSGSCSVHEWKGLFQNETVNFKMTSVCGHVMSLDFIGKYNNWDRVDPVKLKCCYIPLLNPEHKCWCIALLDPELKCWYIPLLDPERKCWCIPLLDPERKC</sequence>
<reference evidence="1" key="1">
    <citation type="submission" date="2021-03" db="EMBL/GenBank/DDBJ databases">
        <authorList>
            <person name="Tran Van P."/>
        </authorList>
    </citation>
    <scope>NUCLEOTIDE SEQUENCE</scope>
</reference>
<protein>
    <recommendedName>
        <fullName evidence="3">DNA topoisomerase</fullName>
    </recommendedName>
</protein>
<dbReference type="EMBL" id="CAJPIN010017439">
    <property type="protein sequence ID" value="CAG2061830.1"/>
    <property type="molecule type" value="Genomic_DNA"/>
</dbReference>